<name>A0ABQ2QHQ0_9ACTN</name>
<dbReference type="PANTHER" id="PTHR10819">
    <property type="entry name" value="PHOSPHOTRIESTERASE-RELATED"/>
    <property type="match status" value="1"/>
</dbReference>
<dbReference type="PROSITE" id="PS51347">
    <property type="entry name" value="PHOSPHOTRIESTERASE_2"/>
    <property type="match status" value="1"/>
</dbReference>
<sequence length="300" mass="31820">MTVNGPCPPPAIEGAVLPREHLRSDLRCAAGAASDPNRWLDEEEAVVEELRDLRRYDALGLVVELSCIGAGRDAAALAKVAARSRVGVVAGTGFFAGPFTPAWALDADVDTLTAHLLAEIRDGLDGTGVRPGVIGEIGAWDGEPSPAEERCAVAAARASLASGLPVAVHHRGAVALLEILLGEGLPACRVSVADAGTDRAVPRKVAEAGGYVCLSSLGPDRLRHALALVEEGHAHRLLLSSGLSMVSEIERYGGAGYGHLFRTFLPRMREAGITEDTIRLITRDNPLRWLAHLERRHLEQ</sequence>
<dbReference type="Proteomes" id="UP000611554">
    <property type="component" value="Unassembled WGS sequence"/>
</dbReference>
<evidence type="ECO:0000313" key="5">
    <source>
        <dbReference type="Proteomes" id="UP000611554"/>
    </source>
</evidence>
<comment type="caution">
    <text evidence="3">Lacks conserved residue(s) required for the propagation of feature annotation.</text>
</comment>
<evidence type="ECO:0000256" key="2">
    <source>
        <dbReference type="ARBA" id="ARBA00022801"/>
    </source>
</evidence>
<organism evidence="4 5">
    <name type="scientific">Streptosporangium pseudovulgare</name>
    <dbReference type="NCBI Taxonomy" id="35765"/>
    <lineage>
        <taxon>Bacteria</taxon>
        <taxon>Bacillati</taxon>
        <taxon>Actinomycetota</taxon>
        <taxon>Actinomycetes</taxon>
        <taxon>Streptosporangiales</taxon>
        <taxon>Streptosporangiaceae</taxon>
        <taxon>Streptosporangium</taxon>
    </lineage>
</organism>
<comment type="similarity">
    <text evidence="3">Belongs to the metallo-dependent hydrolases superfamily. Phosphotriesterase family.</text>
</comment>
<keyword evidence="1" id="KW-0479">Metal-binding</keyword>
<keyword evidence="5" id="KW-1185">Reference proteome</keyword>
<dbReference type="EMBL" id="BMQJ01000001">
    <property type="protein sequence ID" value="GGP79022.1"/>
    <property type="molecule type" value="Genomic_DNA"/>
</dbReference>
<evidence type="ECO:0000256" key="3">
    <source>
        <dbReference type="PROSITE-ProRule" id="PRU00679"/>
    </source>
</evidence>
<protein>
    <submittedName>
        <fullName evidence="4">Aryldialkylphosphatase</fullName>
    </submittedName>
</protein>
<keyword evidence="2" id="KW-0378">Hydrolase</keyword>
<dbReference type="InterPro" id="IPR001559">
    <property type="entry name" value="Phosphotriesterase"/>
</dbReference>
<proteinExistence type="inferred from homology"/>
<dbReference type="InterPro" id="IPR032466">
    <property type="entry name" value="Metal_Hydrolase"/>
</dbReference>
<dbReference type="Gene3D" id="3.20.20.140">
    <property type="entry name" value="Metal-dependent hydrolases"/>
    <property type="match status" value="1"/>
</dbReference>
<gene>
    <name evidence="4" type="ORF">GCM10010140_04210</name>
</gene>
<evidence type="ECO:0000313" key="4">
    <source>
        <dbReference type="EMBL" id="GGP79022.1"/>
    </source>
</evidence>
<dbReference type="Pfam" id="PF02126">
    <property type="entry name" value="PTE"/>
    <property type="match status" value="1"/>
</dbReference>
<reference evidence="5" key="1">
    <citation type="journal article" date="2019" name="Int. J. Syst. Evol. Microbiol.">
        <title>The Global Catalogue of Microorganisms (GCM) 10K type strain sequencing project: providing services to taxonomists for standard genome sequencing and annotation.</title>
        <authorList>
            <consortium name="The Broad Institute Genomics Platform"/>
            <consortium name="The Broad Institute Genome Sequencing Center for Infectious Disease"/>
            <person name="Wu L."/>
            <person name="Ma J."/>
        </authorList>
    </citation>
    <scope>NUCLEOTIDE SEQUENCE [LARGE SCALE GENOMIC DNA]</scope>
    <source>
        <strain evidence="5">JCM 3115</strain>
    </source>
</reference>
<dbReference type="PANTHER" id="PTHR10819:SF3">
    <property type="entry name" value="PHOSPHOTRIESTERASE-RELATED PROTEIN"/>
    <property type="match status" value="1"/>
</dbReference>
<accession>A0ABQ2QHQ0</accession>
<evidence type="ECO:0000256" key="1">
    <source>
        <dbReference type="ARBA" id="ARBA00022723"/>
    </source>
</evidence>
<dbReference type="SUPFAM" id="SSF51556">
    <property type="entry name" value="Metallo-dependent hydrolases"/>
    <property type="match status" value="1"/>
</dbReference>
<comment type="caution">
    <text evidence="4">The sequence shown here is derived from an EMBL/GenBank/DDBJ whole genome shotgun (WGS) entry which is preliminary data.</text>
</comment>